<evidence type="ECO:0000313" key="2">
    <source>
        <dbReference type="Proteomes" id="UP000190648"/>
    </source>
</evidence>
<evidence type="ECO:0000313" key="1">
    <source>
        <dbReference type="EMBL" id="OPJ79855.1"/>
    </source>
</evidence>
<sequence length="66" mass="7269">MEIVEAEMQQRDLRCNLTGEGTAGSGVPWCCVSDVVLELTCPKLKHSKKISSLFCVGLRSLKLKQC</sequence>
<proteinExistence type="predicted"/>
<gene>
    <name evidence="1" type="ORF">AV530_002311</name>
</gene>
<comment type="caution">
    <text evidence="1">The sequence shown here is derived from an EMBL/GenBank/DDBJ whole genome shotgun (WGS) entry which is preliminary data.</text>
</comment>
<accession>A0A1V4K660</accession>
<keyword evidence="2" id="KW-1185">Reference proteome</keyword>
<name>A0A1V4K660_PATFA</name>
<reference evidence="1 2" key="1">
    <citation type="submission" date="2016-02" db="EMBL/GenBank/DDBJ databases">
        <title>Band-tailed pigeon sequencing and assembly.</title>
        <authorList>
            <person name="Soares A.E."/>
            <person name="Novak B.J."/>
            <person name="Rice E.S."/>
            <person name="O'Connell B."/>
            <person name="Chang D."/>
            <person name="Weber S."/>
            <person name="Shapiro B."/>
        </authorList>
    </citation>
    <scope>NUCLEOTIDE SEQUENCE [LARGE SCALE GENOMIC DNA]</scope>
    <source>
        <strain evidence="1">BTP2013</strain>
        <tissue evidence="1">Blood</tissue>
    </source>
</reference>
<organism evidence="1 2">
    <name type="scientific">Patagioenas fasciata monilis</name>
    <dbReference type="NCBI Taxonomy" id="372326"/>
    <lineage>
        <taxon>Eukaryota</taxon>
        <taxon>Metazoa</taxon>
        <taxon>Chordata</taxon>
        <taxon>Craniata</taxon>
        <taxon>Vertebrata</taxon>
        <taxon>Euteleostomi</taxon>
        <taxon>Archelosauria</taxon>
        <taxon>Archosauria</taxon>
        <taxon>Dinosauria</taxon>
        <taxon>Saurischia</taxon>
        <taxon>Theropoda</taxon>
        <taxon>Coelurosauria</taxon>
        <taxon>Aves</taxon>
        <taxon>Neognathae</taxon>
        <taxon>Neoaves</taxon>
        <taxon>Columbimorphae</taxon>
        <taxon>Columbiformes</taxon>
        <taxon>Columbidae</taxon>
        <taxon>Patagioenas</taxon>
    </lineage>
</organism>
<dbReference type="EMBL" id="LSYS01004331">
    <property type="protein sequence ID" value="OPJ79855.1"/>
    <property type="molecule type" value="Genomic_DNA"/>
</dbReference>
<dbReference type="AlphaFoldDB" id="A0A1V4K660"/>
<protein>
    <submittedName>
        <fullName evidence="1">Uncharacterized protein</fullName>
    </submittedName>
</protein>
<dbReference type="Proteomes" id="UP000190648">
    <property type="component" value="Unassembled WGS sequence"/>
</dbReference>